<evidence type="ECO:0000313" key="8">
    <source>
        <dbReference type="Proteomes" id="UP000056255"/>
    </source>
</evidence>
<evidence type="ECO:0000313" key="11">
    <source>
        <dbReference type="Proteomes" id="UP000062475"/>
    </source>
</evidence>
<sequence length="118" mass="13027">MAKLLFVVMSDPSSLSESIKAAHAFHYAVELSQKGNEVLVYLDGLGTKIPISESPYKGLRPAFDEVVKRGLLLGACGYCASPPHLNIRDRLKVKLLGDEHDHYAFQDLVEKGFQLVLT</sequence>
<dbReference type="Proteomes" id="UP000062398">
    <property type="component" value="Chromosome"/>
</dbReference>
<reference evidence="6 8" key="3">
    <citation type="submission" date="2015-07" db="EMBL/GenBank/DDBJ databases">
        <title>Physiological, transcriptional responses and genome re-sequencing of acid resistant extremely thermoacidophilic Metallosphaera sedula SARC-M1.</title>
        <authorList>
            <person name="Ai C."/>
            <person name="McCarthy S."/>
            <person name="Eckrich V."/>
            <person name="Rudrappa D."/>
            <person name="Qiu G."/>
            <person name="Blum P."/>
        </authorList>
    </citation>
    <scope>NUCLEOTIDE SEQUENCE [LARGE SCALE GENOMIC DNA]</scope>
    <source>
        <strain evidence="6 8">SARC-M1</strain>
    </source>
</reference>
<accession>A0A088E7R3</accession>
<dbReference type="OMA" id="HHEDISM"/>
<evidence type="ECO:0008006" key="13">
    <source>
        <dbReference type="Google" id="ProtNLM"/>
    </source>
</evidence>
<reference evidence="9 10" key="2">
    <citation type="journal article" date="2015" name="Genome Announc.">
        <title>Complete Genome Sequences of Evolved Arsenate-Resistant Metallosphaera sedula Strains.</title>
        <authorList>
            <person name="Ai C."/>
            <person name="McCarthy S."/>
            <person name="Schackwitz W."/>
            <person name="Martin J."/>
            <person name="Lipzen A."/>
            <person name="Blum P."/>
        </authorList>
    </citation>
    <scope>NUCLEOTIDE SEQUENCE [LARGE SCALE GENOMIC DNA]</scope>
    <source>
        <strain evidence="4 10">ARS120-1</strain>
        <strain evidence="5 9">ARS120-2</strain>
        <strain evidence="2 12">ARS50-1</strain>
        <strain evidence="3 11">ARS50-2</strain>
    </source>
</reference>
<dbReference type="EMBL" id="CP012175">
    <property type="protein sequence ID" value="AKV80992.1"/>
    <property type="molecule type" value="Genomic_DNA"/>
</dbReference>
<evidence type="ECO:0000313" key="4">
    <source>
        <dbReference type="EMBL" id="AKV78747.1"/>
    </source>
</evidence>
<dbReference type="InterPro" id="IPR027396">
    <property type="entry name" value="DsrEFH-like"/>
</dbReference>
<dbReference type="GeneID" id="91755725"/>
<organism evidence="1 7">
    <name type="scientific">Metallosphaera sedula</name>
    <dbReference type="NCBI Taxonomy" id="43687"/>
    <lineage>
        <taxon>Archaea</taxon>
        <taxon>Thermoproteota</taxon>
        <taxon>Thermoprotei</taxon>
        <taxon>Sulfolobales</taxon>
        <taxon>Sulfolobaceae</taxon>
        <taxon>Metallosphaera</taxon>
    </lineage>
</organism>
<dbReference type="Proteomes" id="UP000056255">
    <property type="component" value="Chromosome"/>
</dbReference>
<proteinExistence type="predicted"/>
<evidence type="ECO:0000313" key="1">
    <source>
        <dbReference type="EMBL" id="AIM27375.1"/>
    </source>
</evidence>
<evidence type="ECO:0000313" key="2">
    <source>
        <dbReference type="EMBL" id="AKV74256.1"/>
    </source>
</evidence>
<dbReference type="Proteomes" id="UP000068832">
    <property type="component" value="Chromosome"/>
</dbReference>
<dbReference type="Proteomes" id="UP000029084">
    <property type="component" value="Chromosome"/>
</dbReference>
<dbReference type="SUPFAM" id="SSF75169">
    <property type="entry name" value="DsrEFH-like"/>
    <property type="match status" value="1"/>
</dbReference>
<gene>
    <name evidence="1" type="ORF">HA72_1229</name>
    <name evidence="2" type="ORF">MsedA_1249</name>
    <name evidence="3" type="ORF">MsedB_1251</name>
    <name evidence="4" type="ORF">MsedC_1249</name>
    <name evidence="5" type="ORF">MsedD_1250</name>
    <name evidence="6" type="ORF">MsedE_1253</name>
</gene>
<dbReference type="Proteomes" id="UP000061362">
    <property type="component" value="Chromosome"/>
</dbReference>
<evidence type="ECO:0000313" key="5">
    <source>
        <dbReference type="EMBL" id="AKV80992.1"/>
    </source>
</evidence>
<dbReference type="Proteomes" id="UP000062475">
    <property type="component" value="Chromosome"/>
</dbReference>
<name>A0A088E7R3_9CREN</name>
<evidence type="ECO:0000313" key="12">
    <source>
        <dbReference type="Proteomes" id="UP000068832"/>
    </source>
</evidence>
<dbReference type="RefSeq" id="WP_012021177.1">
    <property type="nucleotide sequence ID" value="NZ_AP019770.1"/>
</dbReference>
<reference evidence="1 7" key="1">
    <citation type="journal article" date="2014" name="J. Bacteriol.">
        <title>Role of an Archaeal PitA Transporter in the Copper and Arsenic Resistance of Metallosphaera sedula, an Extreme Thermoacidophile.</title>
        <authorList>
            <person name="McCarthy S."/>
            <person name="Ai C."/>
            <person name="Wheaton G."/>
            <person name="Tevatia R."/>
            <person name="Eckrich V."/>
            <person name="Kelly R."/>
            <person name="Blum P."/>
        </authorList>
    </citation>
    <scope>NUCLEOTIDE SEQUENCE [LARGE SCALE GENOMIC DNA]</scope>
    <source>
        <strain evidence="1 7">CuR1</strain>
    </source>
</reference>
<dbReference type="AlphaFoldDB" id="A0A088E7R3"/>
<evidence type="ECO:0000313" key="3">
    <source>
        <dbReference type="EMBL" id="AKV76495.1"/>
    </source>
</evidence>
<dbReference type="OrthoDB" id="35259at2157"/>
<evidence type="ECO:0000313" key="6">
    <source>
        <dbReference type="EMBL" id="AKV83233.1"/>
    </source>
</evidence>
<dbReference type="EMBL" id="CP012173">
    <property type="protein sequence ID" value="AKV76495.1"/>
    <property type="molecule type" value="Genomic_DNA"/>
</dbReference>
<dbReference type="EMBL" id="CP012176">
    <property type="protein sequence ID" value="AKV83233.1"/>
    <property type="molecule type" value="Genomic_DNA"/>
</dbReference>
<dbReference type="EMBL" id="CP012174">
    <property type="protein sequence ID" value="AKV78747.1"/>
    <property type="molecule type" value="Genomic_DNA"/>
</dbReference>
<dbReference type="EMBL" id="CP008822">
    <property type="protein sequence ID" value="AIM27375.1"/>
    <property type="molecule type" value="Genomic_DNA"/>
</dbReference>
<evidence type="ECO:0000313" key="10">
    <source>
        <dbReference type="Proteomes" id="UP000062398"/>
    </source>
</evidence>
<evidence type="ECO:0000313" key="9">
    <source>
        <dbReference type="Proteomes" id="UP000061362"/>
    </source>
</evidence>
<dbReference type="EMBL" id="CP012172">
    <property type="protein sequence ID" value="AKV74256.1"/>
    <property type="molecule type" value="Genomic_DNA"/>
</dbReference>
<dbReference type="PATRIC" id="fig|43687.5.peg.1340"/>
<protein>
    <recommendedName>
        <fullName evidence="13">DsrE family protein</fullName>
    </recommendedName>
</protein>
<evidence type="ECO:0000313" key="7">
    <source>
        <dbReference type="Proteomes" id="UP000029084"/>
    </source>
</evidence>